<name>A0AAC9AWI2_SPHMC</name>
<proteinExistence type="predicted"/>
<evidence type="ECO:0000259" key="6">
    <source>
        <dbReference type="PROSITE" id="PS50977"/>
    </source>
</evidence>
<dbReference type="Gene3D" id="1.10.357.10">
    <property type="entry name" value="Tetracycline Repressor, domain 2"/>
    <property type="match status" value="1"/>
</dbReference>
<sequence>MAYRAAMAAKNGSEGQGTRDKLIDAAFRAVARDGLADTNVKSIAAEAGVNPGLLHYHFASKDALLEAAIESASARYMAEIDALIATTPRARLFDAYVAFAAATLDANRDLFRVRLALGARAMNDARLAARLEIGNAAVRERLATVFAAGAGRSVPDDRDRLRARATKAAFEGMMLSWLTNPDFPMRAVLGEWAEGMRAVLHKPG</sequence>
<dbReference type="RefSeq" id="WP_054731107.1">
    <property type="nucleotide sequence ID" value="NZ_CP009429.1"/>
</dbReference>
<evidence type="ECO:0000313" key="7">
    <source>
        <dbReference type="EMBL" id="AMU91158.1"/>
    </source>
</evidence>
<evidence type="ECO:0000256" key="3">
    <source>
        <dbReference type="ARBA" id="ARBA00023125"/>
    </source>
</evidence>
<dbReference type="InterPro" id="IPR036271">
    <property type="entry name" value="Tet_transcr_reg_TetR-rel_C_sf"/>
</dbReference>
<dbReference type="GO" id="GO:0000976">
    <property type="term" value="F:transcription cis-regulatory region binding"/>
    <property type="evidence" value="ECO:0007669"/>
    <property type="project" value="TreeGrafter"/>
</dbReference>
<dbReference type="PANTHER" id="PTHR30055">
    <property type="entry name" value="HTH-TYPE TRANSCRIPTIONAL REGULATOR RUTR"/>
    <property type="match status" value="1"/>
</dbReference>
<dbReference type="KEGG" id="smaz:LH19_18715"/>
<accession>A0AAC9AWI2</accession>
<evidence type="ECO:0000256" key="2">
    <source>
        <dbReference type="ARBA" id="ARBA00023015"/>
    </source>
</evidence>
<dbReference type="PROSITE" id="PS50977">
    <property type="entry name" value="HTH_TETR_2"/>
    <property type="match status" value="1"/>
</dbReference>
<keyword evidence="8" id="KW-1185">Reference proteome</keyword>
<keyword evidence="3 5" id="KW-0238">DNA-binding</keyword>
<keyword evidence="1" id="KW-0678">Repressor</keyword>
<dbReference type="Pfam" id="PF00440">
    <property type="entry name" value="TetR_N"/>
    <property type="match status" value="1"/>
</dbReference>
<gene>
    <name evidence="7" type="ORF">ATM17_19275</name>
</gene>
<feature type="domain" description="HTH tetR-type" evidence="6">
    <location>
        <begin position="16"/>
        <end position="76"/>
    </location>
</feature>
<reference evidence="7 8" key="2">
    <citation type="journal article" date="2016" name="Genome Announc.">
        <title>Complete Genome Sequence of Sphingopyxis macrogoltabida Strain 203N (NBRC 111659), a Polyethylene Glycol Degrader.</title>
        <authorList>
            <person name="Ohtsubo Y."/>
            <person name="Nonoyama S."/>
            <person name="Nagata Y."/>
            <person name="Numata M."/>
            <person name="Tsuchikane K."/>
            <person name="Hosoyama A."/>
            <person name="Yamazoe A."/>
            <person name="Tsuda M."/>
            <person name="Fujita N."/>
            <person name="Kawai F."/>
        </authorList>
    </citation>
    <scope>NUCLEOTIDE SEQUENCE [LARGE SCALE GENOMIC DNA]</scope>
    <source>
        <strain evidence="7 8">203N</strain>
    </source>
</reference>
<keyword evidence="4" id="KW-0804">Transcription</keyword>
<dbReference type="PRINTS" id="PR00455">
    <property type="entry name" value="HTHTETR"/>
</dbReference>
<dbReference type="AlphaFoldDB" id="A0AAC9AWI2"/>
<dbReference type="Proteomes" id="UP000076088">
    <property type="component" value="Chromosome"/>
</dbReference>
<keyword evidence="2" id="KW-0805">Transcription regulation</keyword>
<dbReference type="GO" id="GO:0003700">
    <property type="term" value="F:DNA-binding transcription factor activity"/>
    <property type="evidence" value="ECO:0007669"/>
    <property type="project" value="TreeGrafter"/>
</dbReference>
<organism evidence="7 8">
    <name type="scientific">Sphingopyxis macrogoltabida</name>
    <name type="common">Sphingomonas macrogoltabidus</name>
    <dbReference type="NCBI Taxonomy" id="33050"/>
    <lineage>
        <taxon>Bacteria</taxon>
        <taxon>Pseudomonadati</taxon>
        <taxon>Pseudomonadota</taxon>
        <taxon>Alphaproteobacteria</taxon>
        <taxon>Sphingomonadales</taxon>
        <taxon>Sphingomonadaceae</taxon>
        <taxon>Sphingopyxis</taxon>
    </lineage>
</organism>
<dbReference type="InterPro" id="IPR009057">
    <property type="entry name" value="Homeodomain-like_sf"/>
</dbReference>
<dbReference type="InterPro" id="IPR039538">
    <property type="entry name" value="BetI_C"/>
</dbReference>
<dbReference type="PANTHER" id="PTHR30055:SF234">
    <property type="entry name" value="HTH-TYPE TRANSCRIPTIONAL REGULATOR BETI"/>
    <property type="match status" value="1"/>
</dbReference>
<evidence type="ECO:0000256" key="1">
    <source>
        <dbReference type="ARBA" id="ARBA00022491"/>
    </source>
</evidence>
<dbReference type="SUPFAM" id="SSF48498">
    <property type="entry name" value="Tetracyclin repressor-like, C-terminal domain"/>
    <property type="match status" value="1"/>
</dbReference>
<dbReference type="Pfam" id="PF13977">
    <property type="entry name" value="TetR_C_6"/>
    <property type="match status" value="1"/>
</dbReference>
<protein>
    <recommendedName>
        <fullName evidence="6">HTH tetR-type domain-containing protein</fullName>
    </recommendedName>
</protein>
<dbReference type="InterPro" id="IPR050109">
    <property type="entry name" value="HTH-type_TetR-like_transc_reg"/>
</dbReference>
<dbReference type="EMBL" id="CP013344">
    <property type="protein sequence ID" value="AMU91158.1"/>
    <property type="molecule type" value="Genomic_DNA"/>
</dbReference>
<evidence type="ECO:0000256" key="4">
    <source>
        <dbReference type="ARBA" id="ARBA00023163"/>
    </source>
</evidence>
<evidence type="ECO:0000256" key="5">
    <source>
        <dbReference type="PROSITE-ProRule" id="PRU00335"/>
    </source>
</evidence>
<dbReference type="InterPro" id="IPR001647">
    <property type="entry name" value="HTH_TetR"/>
</dbReference>
<evidence type="ECO:0000313" key="8">
    <source>
        <dbReference type="Proteomes" id="UP000076088"/>
    </source>
</evidence>
<reference evidence="8" key="1">
    <citation type="submission" date="2015-11" db="EMBL/GenBank/DDBJ databases">
        <title>Complete genome sequence of a polyethylene-glycol degrader Sphingopyxis macrogoltabida 203N (NBRC 111659).</title>
        <authorList>
            <person name="Yoshiyuki O."/>
            <person name="Shouta N."/>
            <person name="Nagata Y."/>
            <person name="Numata M."/>
            <person name="Tsuchikane K."/>
            <person name="Hosoyama A."/>
            <person name="Yamazoe A."/>
            <person name="Tsuda M."/>
            <person name="Fujita N."/>
            <person name="Kawai F."/>
        </authorList>
    </citation>
    <scope>NUCLEOTIDE SEQUENCE [LARGE SCALE GENOMIC DNA]</scope>
    <source>
        <strain evidence="8">203N</strain>
    </source>
</reference>
<dbReference type="SUPFAM" id="SSF46689">
    <property type="entry name" value="Homeodomain-like"/>
    <property type="match status" value="1"/>
</dbReference>
<feature type="DNA-binding region" description="H-T-H motif" evidence="5">
    <location>
        <begin position="39"/>
        <end position="58"/>
    </location>
</feature>